<gene>
    <name evidence="2" type="ORF">CYJ96_03805</name>
</gene>
<reference evidence="2 3" key="1">
    <citation type="submission" date="2017-12" db="EMBL/GenBank/DDBJ databases">
        <title>Phylogenetic diversity of female urinary microbiome.</title>
        <authorList>
            <person name="Thomas-White K."/>
            <person name="Wolfe A.J."/>
        </authorList>
    </citation>
    <scope>NUCLEOTIDE SEQUENCE [LARGE SCALE GENOMIC DNA]</scope>
    <source>
        <strain evidence="2 3">UMB0416</strain>
    </source>
</reference>
<evidence type="ECO:0000256" key="1">
    <source>
        <dbReference type="SAM" id="MobiDB-lite"/>
    </source>
</evidence>
<feature type="region of interest" description="Disordered" evidence="1">
    <location>
        <begin position="1"/>
        <end position="29"/>
    </location>
</feature>
<feature type="compositionally biased region" description="Low complexity" evidence="1">
    <location>
        <begin position="10"/>
        <end position="28"/>
    </location>
</feature>
<comment type="caution">
    <text evidence="2">The sequence shown here is derived from an EMBL/GenBank/DDBJ whole genome shotgun (WGS) entry which is preliminary data.</text>
</comment>
<protein>
    <submittedName>
        <fullName evidence="2">Uncharacterized protein</fullName>
    </submittedName>
</protein>
<proteinExistence type="predicted"/>
<sequence length="71" mass="7934">MNTTPANKNTLPATPTKLPTKLPTKPTPSGHILVMTHEQIDQLGDILDNPFIPLNDLQKALFMRGYRLVRV</sequence>
<dbReference type="Proteomes" id="UP000234914">
    <property type="component" value="Unassembled WGS sequence"/>
</dbReference>
<accession>A0A2I1RJG3</accession>
<organism evidence="2 3">
    <name type="scientific">Faucicola osloensis</name>
    <name type="common">Moraxella osloensis</name>
    <dbReference type="NCBI Taxonomy" id="34062"/>
    <lineage>
        <taxon>Bacteria</taxon>
        <taxon>Pseudomonadati</taxon>
        <taxon>Pseudomonadota</taxon>
        <taxon>Gammaproteobacteria</taxon>
        <taxon>Moraxellales</taxon>
        <taxon>Moraxellaceae</taxon>
        <taxon>Faucicola</taxon>
    </lineage>
</organism>
<dbReference type="EMBL" id="PKJS01000004">
    <property type="protein sequence ID" value="PKZ69265.1"/>
    <property type="molecule type" value="Genomic_DNA"/>
</dbReference>
<dbReference type="AlphaFoldDB" id="A0A2I1RJG3"/>
<name>A0A2I1RJG3_FAUOS</name>
<evidence type="ECO:0000313" key="2">
    <source>
        <dbReference type="EMBL" id="PKZ69265.1"/>
    </source>
</evidence>
<dbReference type="RefSeq" id="WP_101963990.1">
    <property type="nucleotide sequence ID" value="NZ_JAHXPO010000011.1"/>
</dbReference>
<evidence type="ECO:0000313" key="3">
    <source>
        <dbReference type="Proteomes" id="UP000234914"/>
    </source>
</evidence>